<evidence type="ECO:0000256" key="5">
    <source>
        <dbReference type="ARBA" id="ARBA00022692"/>
    </source>
</evidence>
<evidence type="ECO:0000256" key="6">
    <source>
        <dbReference type="ARBA" id="ARBA00022868"/>
    </source>
</evidence>
<keyword evidence="9 12" id="KW-0406">Ion transport</keyword>
<dbReference type="Pfam" id="PF00876">
    <property type="entry name" value="Innexin"/>
    <property type="match status" value="1"/>
</dbReference>
<evidence type="ECO:0000256" key="2">
    <source>
        <dbReference type="ARBA" id="ARBA00004651"/>
    </source>
</evidence>
<dbReference type="GO" id="GO:0005243">
    <property type="term" value="F:gap junction channel activity"/>
    <property type="evidence" value="ECO:0007669"/>
    <property type="project" value="TreeGrafter"/>
</dbReference>
<evidence type="ECO:0000256" key="12">
    <source>
        <dbReference type="RuleBase" id="RU010713"/>
    </source>
</evidence>
<dbReference type="PRINTS" id="PR01262">
    <property type="entry name" value="INNEXIN"/>
</dbReference>
<keyword evidence="14" id="KW-1185">Reference proteome</keyword>
<gene>
    <name evidence="12" type="primary">inx</name>
    <name evidence="13" type="ORF">HPBE_LOCUS234</name>
</gene>
<proteinExistence type="inferred from homology"/>
<evidence type="ECO:0000313" key="13">
    <source>
        <dbReference type="EMBL" id="VDO18616.1"/>
    </source>
</evidence>
<feature type="transmembrane region" description="Helical" evidence="12">
    <location>
        <begin position="261"/>
        <end position="284"/>
    </location>
</feature>
<organism evidence="14 15">
    <name type="scientific">Heligmosomoides polygyrus</name>
    <name type="common">Parasitic roundworm</name>
    <dbReference type="NCBI Taxonomy" id="6339"/>
    <lineage>
        <taxon>Eukaryota</taxon>
        <taxon>Metazoa</taxon>
        <taxon>Ecdysozoa</taxon>
        <taxon>Nematoda</taxon>
        <taxon>Chromadorea</taxon>
        <taxon>Rhabditida</taxon>
        <taxon>Rhabditina</taxon>
        <taxon>Rhabditomorpha</taxon>
        <taxon>Strongyloidea</taxon>
        <taxon>Heligmosomidae</taxon>
        <taxon>Heligmosomoides</taxon>
    </lineage>
</organism>
<sequence>MDTLLRVVSNLQTRRFEEDFLDRVNYQFTAYLFSFGSIIITSKLYMGTPIICWTPAEFRGGWVEYTMDYCLIENTYYVPMNDPNMPNIPHREKAELPYYQWVQFVLVLLAFCFYLPHVYWRSVNWCSYDFQKRQEEIEKIASHIYRATHRNYKNVGSVFQNLMRDGWISFNYILMKFMFVVNIALQILILHYFLGFNWGDLLRLEGSEAFSDLKLGFNTDWKATGLFPRSTMCDFEVRNKGNLQRYSVQCVLSLNMFNEKIFLVLFYWLILLFVMTVVNFCLWVRKLYSRADHLLFVRRMLESAGIQKKQLFIKDESEKPFIGGDSDNAINTYKKFEKFEDSVDSDLIVILRLISSNAGANVCSDVTRCLFEKVGRTLSDDQSRSLSLSV</sequence>
<comment type="similarity">
    <text evidence="12">Belongs to the pannexin family.</text>
</comment>
<dbReference type="PANTHER" id="PTHR11893:SF32">
    <property type="entry name" value="INNEXIN"/>
    <property type="match status" value="1"/>
</dbReference>
<dbReference type="WBParaSite" id="HPBE_0000023301-mRNA-1">
    <property type="protein sequence ID" value="HPBE_0000023301-mRNA-1"/>
    <property type="gene ID" value="HPBE_0000023301"/>
</dbReference>
<evidence type="ECO:0000313" key="15">
    <source>
        <dbReference type="WBParaSite" id="HPBE_0000023301-mRNA-1"/>
    </source>
</evidence>
<name>A0A183F297_HELPZ</name>
<evidence type="ECO:0000313" key="14">
    <source>
        <dbReference type="Proteomes" id="UP000050761"/>
    </source>
</evidence>
<dbReference type="AlphaFoldDB" id="A0A183F297"/>
<comment type="caution">
    <text evidence="12">Lacks conserved residue(s) required for the propagation of feature annotation.</text>
</comment>
<comment type="subcellular location">
    <subcellularLocation>
        <location evidence="1">Cell junction</location>
        <location evidence="1">Gap junction</location>
    </subcellularLocation>
    <subcellularLocation>
        <location evidence="2 12">Cell membrane</location>
        <topology evidence="2 12">Multi-pass membrane protein</topology>
    </subcellularLocation>
</comment>
<evidence type="ECO:0000256" key="1">
    <source>
        <dbReference type="ARBA" id="ARBA00004610"/>
    </source>
</evidence>
<evidence type="ECO:0000256" key="10">
    <source>
        <dbReference type="ARBA" id="ARBA00023136"/>
    </source>
</evidence>
<dbReference type="PROSITE" id="PS51013">
    <property type="entry name" value="PANNEXIN"/>
    <property type="match status" value="1"/>
</dbReference>
<dbReference type="Proteomes" id="UP000050761">
    <property type="component" value="Unassembled WGS sequence"/>
</dbReference>
<accession>A0A183F297</accession>
<feature type="transmembrane region" description="Helical" evidence="12">
    <location>
        <begin position="98"/>
        <end position="115"/>
    </location>
</feature>
<evidence type="ECO:0000256" key="11">
    <source>
        <dbReference type="ARBA" id="ARBA00023303"/>
    </source>
</evidence>
<reference evidence="15" key="2">
    <citation type="submission" date="2019-09" db="UniProtKB">
        <authorList>
            <consortium name="WormBaseParasite"/>
        </authorList>
    </citation>
    <scope>IDENTIFICATION</scope>
</reference>
<keyword evidence="8 12" id="KW-1133">Transmembrane helix</keyword>
<feature type="transmembrane region" description="Helical" evidence="12">
    <location>
        <begin position="173"/>
        <end position="194"/>
    </location>
</feature>
<evidence type="ECO:0000256" key="9">
    <source>
        <dbReference type="ARBA" id="ARBA00023065"/>
    </source>
</evidence>
<keyword evidence="5 12" id="KW-0812">Transmembrane</keyword>
<accession>A0A3P7TBT2</accession>
<protein>
    <recommendedName>
        <fullName evidence="12">Innexin</fullName>
    </recommendedName>
</protein>
<comment type="function">
    <text evidence="12">Structural component of the gap junctions.</text>
</comment>
<keyword evidence="7" id="KW-0965">Cell junction</keyword>
<evidence type="ECO:0000256" key="4">
    <source>
        <dbReference type="ARBA" id="ARBA00022475"/>
    </source>
</evidence>
<keyword evidence="6" id="KW-0303">Gap junction</keyword>
<dbReference type="PANTHER" id="PTHR11893">
    <property type="entry name" value="INNEXIN"/>
    <property type="match status" value="1"/>
</dbReference>
<keyword evidence="10 12" id="KW-0472">Membrane</keyword>
<evidence type="ECO:0000256" key="3">
    <source>
        <dbReference type="ARBA" id="ARBA00022448"/>
    </source>
</evidence>
<keyword evidence="11 12" id="KW-0407">Ion channel</keyword>
<evidence type="ECO:0000256" key="8">
    <source>
        <dbReference type="ARBA" id="ARBA00022989"/>
    </source>
</evidence>
<keyword evidence="4" id="KW-1003">Cell membrane</keyword>
<evidence type="ECO:0000256" key="7">
    <source>
        <dbReference type="ARBA" id="ARBA00022949"/>
    </source>
</evidence>
<dbReference type="InterPro" id="IPR000990">
    <property type="entry name" value="Innexin"/>
</dbReference>
<dbReference type="GO" id="GO:0034220">
    <property type="term" value="P:monoatomic ion transmembrane transport"/>
    <property type="evidence" value="ECO:0007669"/>
    <property type="project" value="UniProtKB-KW"/>
</dbReference>
<keyword evidence="3 12" id="KW-0813">Transport</keyword>
<dbReference type="OrthoDB" id="5867527at2759"/>
<reference evidence="13 14" key="1">
    <citation type="submission" date="2018-11" db="EMBL/GenBank/DDBJ databases">
        <authorList>
            <consortium name="Pathogen Informatics"/>
        </authorList>
    </citation>
    <scope>NUCLEOTIDE SEQUENCE [LARGE SCALE GENOMIC DNA]</scope>
</reference>
<dbReference type="EMBL" id="UZAH01000151">
    <property type="protein sequence ID" value="VDO18616.1"/>
    <property type="molecule type" value="Genomic_DNA"/>
</dbReference>
<dbReference type="GO" id="GO:0005921">
    <property type="term" value="C:gap junction"/>
    <property type="evidence" value="ECO:0007669"/>
    <property type="project" value="UniProtKB-SubCell"/>
</dbReference>
<dbReference type="GO" id="GO:0005886">
    <property type="term" value="C:plasma membrane"/>
    <property type="evidence" value="ECO:0007669"/>
    <property type="project" value="UniProtKB-SubCell"/>
</dbReference>